<feature type="region of interest" description="Disordered" evidence="2">
    <location>
        <begin position="1"/>
        <end position="44"/>
    </location>
</feature>
<dbReference type="AlphaFoldDB" id="A0A3M7F4J9"/>
<dbReference type="EMBL" id="QWIQ01000513">
    <property type="protein sequence ID" value="RMY83775.1"/>
    <property type="molecule type" value="Genomic_DNA"/>
</dbReference>
<feature type="region of interest" description="Disordered" evidence="2">
    <location>
        <begin position="726"/>
        <end position="888"/>
    </location>
</feature>
<feature type="compositionally biased region" description="Acidic residues" evidence="2">
    <location>
        <begin position="552"/>
        <end position="569"/>
    </location>
</feature>
<dbReference type="Pfam" id="PF03914">
    <property type="entry name" value="CBF"/>
    <property type="match status" value="1"/>
</dbReference>
<comment type="caution">
    <text evidence="4">The sequence shown here is derived from an EMBL/GenBank/DDBJ whole genome shotgun (WGS) entry which is preliminary data.</text>
</comment>
<dbReference type="PANTHER" id="PTHR12048">
    <property type="entry name" value="CCAAT-BINDING FACTOR-RELATED"/>
    <property type="match status" value="1"/>
</dbReference>
<evidence type="ECO:0000256" key="2">
    <source>
        <dbReference type="SAM" id="MobiDB-lite"/>
    </source>
</evidence>
<feature type="region of interest" description="Disordered" evidence="2">
    <location>
        <begin position="359"/>
        <end position="394"/>
    </location>
</feature>
<reference evidence="4 5" key="1">
    <citation type="journal article" date="2018" name="BMC Genomics">
        <title>Genomic evidence for intraspecific hybridization in a clonal and extremely halotolerant yeast.</title>
        <authorList>
            <person name="Gostincar C."/>
            <person name="Stajich J.E."/>
            <person name="Zupancic J."/>
            <person name="Zalar P."/>
            <person name="Gunde-Cimerman N."/>
        </authorList>
    </citation>
    <scope>NUCLEOTIDE SEQUENCE [LARGE SCALE GENOMIC DNA]</scope>
    <source>
        <strain evidence="4 5">EXF-171</strain>
    </source>
</reference>
<gene>
    <name evidence="4" type="ORF">D0862_11604</name>
</gene>
<feature type="compositionally biased region" description="Basic and acidic residues" evidence="2">
    <location>
        <begin position="34"/>
        <end position="44"/>
    </location>
</feature>
<evidence type="ECO:0000313" key="5">
    <source>
        <dbReference type="Proteomes" id="UP000281468"/>
    </source>
</evidence>
<feature type="compositionally biased region" description="Acidic residues" evidence="2">
    <location>
        <begin position="828"/>
        <end position="863"/>
    </location>
</feature>
<feature type="compositionally biased region" description="Basic and acidic residues" evidence="2">
    <location>
        <begin position="14"/>
        <end position="27"/>
    </location>
</feature>
<evidence type="ECO:0000259" key="3">
    <source>
        <dbReference type="Pfam" id="PF03914"/>
    </source>
</evidence>
<feature type="compositionally biased region" description="Basic residues" evidence="2">
    <location>
        <begin position="878"/>
        <end position="888"/>
    </location>
</feature>
<dbReference type="Proteomes" id="UP000281468">
    <property type="component" value="Unassembled WGS sequence"/>
</dbReference>
<organism evidence="4 5">
    <name type="scientific">Hortaea werneckii</name>
    <name type="common">Black yeast</name>
    <name type="synonym">Cladosporium werneckii</name>
    <dbReference type="NCBI Taxonomy" id="91943"/>
    <lineage>
        <taxon>Eukaryota</taxon>
        <taxon>Fungi</taxon>
        <taxon>Dikarya</taxon>
        <taxon>Ascomycota</taxon>
        <taxon>Pezizomycotina</taxon>
        <taxon>Dothideomycetes</taxon>
        <taxon>Dothideomycetidae</taxon>
        <taxon>Mycosphaerellales</taxon>
        <taxon>Teratosphaeriaceae</taxon>
        <taxon>Hortaea</taxon>
    </lineage>
</organism>
<dbReference type="PANTHER" id="PTHR12048:SF0">
    <property type="entry name" value="CCAAT_ENHANCER-BINDING PROTEIN ZETA"/>
    <property type="match status" value="1"/>
</dbReference>
<protein>
    <recommendedName>
        <fullName evidence="3">CCAAT-binding factor domain-containing protein</fullName>
    </recommendedName>
</protein>
<feature type="compositionally biased region" description="Polar residues" evidence="2">
    <location>
        <begin position="570"/>
        <end position="590"/>
    </location>
</feature>
<dbReference type="InterPro" id="IPR005612">
    <property type="entry name" value="CCAAT-binding_factor"/>
</dbReference>
<feature type="region of interest" description="Disordered" evidence="2">
    <location>
        <begin position="552"/>
        <end position="599"/>
    </location>
</feature>
<comment type="similarity">
    <text evidence="1">Belongs to the CBF/MAK21 family.</text>
</comment>
<feature type="compositionally biased region" description="Acidic residues" evidence="2">
    <location>
        <begin position="742"/>
        <end position="752"/>
    </location>
</feature>
<feature type="domain" description="CCAAT-binding factor" evidence="3">
    <location>
        <begin position="447"/>
        <end position="627"/>
    </location>
</feature>
<dbReference type="GO" id="GO:0005634">
    <property type="term" value="C:nucleus"/>
    <property type="evidence" value="ECO:0007669"/>
    <property type="project" value="TreeGrafter"/>
</dbReference>
<dbReference type="InterPro" id="IPR016024">
    <property type="entry name" value="ARM-type_fold"/>
</dbReference>
<accession>A0A3M7F4J9</accession>
<feature type="compositionally biased region" description="Acidic residues" evidence="2">
    <location>
        <begin position="764"/>
        <end position="773"/>
    </location>
</feature>
<proteinExistence type="inferred from homology"/>
<name>A0A3M7F4J9_HORWE</name>
<evidence type="ECO:0000256" key="1">
    <source>
        <dbReference type="ARBA" id="ARBA00007797"/>
    </source>
</evidence>
<sequence length="910" mass="101314">MERGLVANMGQKRKPADRQSGGKDAPNKKPKQNAAKEQRSKLIFEARPDWHAADLPPIDTKDVTTLPPQHAIESLHKHADDILQQEQSTYHASQMSTGSSQHKFMSTIMSSGTLEDKISALTLMVQESPLHNGKAFENLIGLAKKRSRNQALMAVAALKDMLGQGVLLPGDRKLRAFGKQPGVLAALQGKNAKWKEGEQLPGGIERKHLVSWAYEDWLKRMFFELLIVLEGWSNDEVAFARSRAITYVYELLKDKPEQEENLLRLLVNKLGDTDRKIASRASYLLLQLENTHPAMRMVVTNSVEADCLMRPGQSLHAKYYAIITLNQTILSQKEESVANRLLEIYFALFVQLLKPTSKPAVQSAKPRPNEKGKPQGGGGKAGKMAAKKQKAQDRADDAQIQLNDKMIAQVLTGVNRAFPFADTSDPNFEKNLDTVFRVAHSSNFNTAVQALMLLQQISSTKHYGADRFYRTLYDSLLDPRLYSSSKQVMYLNLLYKSLKQDLSAKRVQAFVKRMLQIITMHEPPFVCGVLYLISELESTFPSIRTMITDSEWNEEDEEEHFVDVPEDGASDNNPSGEQRNDSSAPQQNGQRYDPRKRDPEYAHAERSCLWELLPFLQHFHPSVSLFAVSLLNHTPMPPKPDTTQHTLMHFLDRFVYKNAKSKPSTPHGASIMQPSVGSNAADLLVKPGAEGAHVPLNSEQFWAKKAEEVAPEDAFFHAYFSQAGKQKKKDTKKADRAMAAGEDGDEADEEEIWQAIAQSRPDVEGPDEDDDISLGDLESAYDKSDDDEGSEGGIDLGGDDDDGSEAGLDLGGDDDDEAGFAAGGATQEDFDDMDGFPDLDDEDGLIGSDEDIEGMDDEESEEEAPQKGGKQGDDKQWKKQRKEKKKVKALPTFASAEDYAKLLDDEPDDF</sequence>
<dbReference type="SUPFAM" id="SSF48371">
    <property type="entry name" value="ARM repeat"/>
    <property type="match status" value="1"/>
</dbReference>
<dbReference type="InterPro" id="IPR040155">
    <property type="entry name" value="CEBPZ/Mak21-like"/>
</dbReference>
<evidence type="ECO:0000313" key="4">
    <source>
        <dbReference type="EMBL" id="RMY83775.1"/>
    </source>
</evidence>